<dbReference type="AlphaFoldDB" id="A0A9N8ZLE3"/>
<evidence type="ECO:0000313" key="5">
    <source>
        <dbReference type="Proteomes" id="UP000789572"/>
    </source>
</evidence>
<evidence type="ECO:0000256" key="2">
    <source>
        <dbReference type="ARBA" id="ARBA00023128"/>
    </source>
</evidence>
<evidence type="ECO:0000313" key="4">
    <source>
        <dbReference type="EMBL" id="CAG8500017.1"/>
    </source>
</evidence>
<name>A0A9N8ZLE3_9GLOM</name>
<proteinExistence type="predicted"/>
<reference evidence="4" key="1">
    <citation type="submission" date="2021-06" db="EMBL/GenBank/DDBJ databases">
        <authorList>
            <person name="Kallberg Y."/>
            <person name="Tangrot J."/>
            <person name="Rosling A."/>
        </authorList>
    </citation>
    <scope>NUCLEOTIDE SEQUENCE</scope>
    <source>
        <strain evidence="4">IA702</strain>
    </source>
</reference>
<keyword evidence="2" id="KW-0496">Mitochondrion</keyword>
<dbReference type="Pfam" id="PF11022">
    <property type="entry name" value="ATP19"/>
    <property type="match status" value="1"/>
</dbReference>
<dbReference type="OrthoDB" id="2094445at2759"/>
<sequence length="73" mass="8058">MGASFIIGGRQVPSKYLALATYAAVATPILLLRLRAKAKEPDPRYTSPPINASSPEEEAFIKEYLLEAEKKEH</sequence>
<evidence type="ECO:0000256" key="3">
    <source>
        <dbReference type="ARBA" id="ARBA00023136"/>
    </source>
</evidence>
<organism evidence="4 5">
    <name type="scientific">Paraglomus occultum</name>
    <dbReference type="NCBI Taxonomy" id="144539"/>
    <lineage>
        <taxon>Eukaryota</taxon>
        <taxon>Fungi</taxon>
        <taxon>Fungi incertae sedis</taxon>
        <taxon>Mucoromycota</taxon>
        <taxon>Glomeromycotina</taxon>
        <taxon>Glomeromycetes</taxon>
        <taxon>Paraglomerales</taxon>
        <taxon>Paraglomeraceae</taxon>
        <taxon>Paraglomus</taxon>
    </lineage>
</organism>
<dbReference type="InterPro" id="IPR021278">
    <property type="entry name" value="ATP19"/>
</dbReference>
<keyword evidence="5" id="KW-1185">Reference proteome</keyword>
<keyword evidence="3" id="KW-0472">Membrane</keyword>
<protein>
    <submittedName>
        <fullName evidence="4">8070_t:CDS:1</fullName>
    </submittedName>
</protein>
<accession>A0A9N8ZLE3</accession>
<comment type="subcellular location">
    <subcellularLocation>
        <location evidence="1">Mitochondrion membrane</location>
    </subcellularLocation>
</comment>
<dbReference type="EMBL" id="CAJVPJ010000238">
    <property type="protein sequence ID" value="CAG8500017.1"/>
    <property type="molecule type" value="Genomic_DNA"/>
</dbReference>
<dbReference type="PANTHER" id="PTHR28074:SF1">
    <property type="entry name" value="ATP SYNTHASE SUBUNIT K, MITOCHONDRIAL"/>
    <property type="match status" value="1"/>
</dbReference>
<comment type="caution">
    <text evidence="4">The sequence shown here is derived from an EMBL/GenBank/DDBJ whole genome shotgun (WGS) entry which is preliminary data.</text>
</comment>
<evidence type="ECO:0000256" key="1">
    <source>
        <dbReference type="ARBA" id="ARBA00004325"/>
    </source>
</evidence>
<gene>
    <name evidence="4" type="ORF">POCULU_LOCUS2522</name>
</gene>
<dbReference type="Proteomes" id="UP000789572">
    <property type="component" value="Unassembled WGS sequence"/>
</dbReference>
<dbReference type="PANTHER" id="PTHR28074">
    <property type="entry name" value="ATP SYNTHASE SUBUNIT K, MITOCHONDRIAL"/>
    <property type="match status" value="1"/>
</dbReference>
<dbReference type="GO" id="GO:0015986">
    <property type="term" value="P:proton motive force-driven ATP synthesis"/>
    <property type="evidence" value="ECO:0007669"/>
    <property type="project" value="TreeGrafter"/>
</dbReference>
<dbReference type="GO" id="GO:0031966">
    <property type="term" value="C:mitochondrial membrane"/>
    <property type="evidence" value="ECO:0007669"/>
    <property type="project" value="UniProtKB-SubCell"/>
</dbReference>